<dbReference type="Pfam" id="PF09983">
    <property type="entry name" value="JetD_C"/>
    <property type="match status" value="1"/>
</dbReference>
<dbReference type="Proteomes" id="UP001597218">
    <property type="component" value="Unassembled WGS sequence"/>
</dbReference>
<dbReference type="RefSeq" id="WP_381535543.1">
    <property type="nucleotide sequence ID" value="NZ_JBHUGI010000004.1"/>
</dbReference>
<organism evidence="2 3">
    <name type="scientific">Sporosarcina siberiensis</name>
    <dbReference type="NCBI Taxonomy" id="1365606"/>
    <lineage>
        <taxon>Bacteria</taxon>
        <taxon>Bacillati</taxon>
        <taxon>Bacillota</taxon>
        <taxon>Bacilli</taxon>
        <taxon>Bacillales</taxon>
        <taxon>Caryophanaceae</taxon>
        <taxon>Sporosarcina</taxon>
    </lineage>
</organism>
<evidence type="ECO:0000313" key="2">
    <source>
        <dbReference type="EMBL" id="MFD1926892.1"/>
    </source>
</evidence>
<proteinExistence type="predicted"/>
<evidence type="ECO:0000259" key="1">
    <source>
        <dbReference type="Pfam" id="PF09983"/>
    </source>
</evidence>
<accession>A0ABW4SDL4</accession>
<protein>
    <submittedName>
        <fullName evidence="2">Wadjet anti-phage system protein JetD domain-containing protein</fullName>
    </submittedName>
</protein>
<keyword evidence="3" id="KW-1185">Reference proteome</keyword>
<sequence>MEDQLNRLARWSKVMISLEELSAIFYKKDQTYEELAARILELENEQILQPVKAAGQTMRTPSIAHRYRIDKSKIQDDFYGQLHRYNEQFHPAIRLDRYYSLTADIFSGDLPFIKQIHTYLTNYGLPKDAVPAPERSVELVGDEKWIDESGGRALLERIALWDLMKIIPVSDPLMMAFNVQSVHNPGQFHLIVENKTTYQALLPVLPETVFSTLIYGCGNKIVKSIEQFDWQYPIGTANHTFYYFGDVDRSGLTIWHLLNGKRTVLPAIPFYEACLCKEPFQGETNQRRDIEAVQRFVAAMPSAKSIQTLLDGGFYYPQEIVKSAELGKIWRDWSWNLINGKG</sequence>
<evidence type="ECO:0000313" key="3">
    <source>
        <dbReference type="Proteomes" id="UP001597218"/>
    </source>
</evidence>
<comment type="caution">
    <text evidence="2">The sequence shown here is derived from an EMBL/GenBank/DDBJ whole genome shotgun (WGS) entry which is preliminary data.</text>
</comment>
<feature type="domain" description="Wadjet protein JetD C-terminal" evidence="1">
    <location>
        <begin position="167"/>
        <end position="259"/>
    </location>
</feature>
<dbReference type="InterPro" id="IPR024534">
    <property type="entry name" value="JetD_C"/>
</dbReference>
<dbReference type="EMBL" id="JBHUGI010000004">
    <property type="protein sequence ID" value="MFD1926892.1"/>
    <property type="molecule type" value="Genomic_DNA"/>
</dbReference>
<gene>
    <name evidence="2" type="ORF">ACFSFY_02225</name>
</gene>
<reference evidence="3" key="1">
    <citation type="journal article" date="2019" name="Int. J. Syst. Evol. Microbiol.">
        <title>The Global Catalogue of Microorganisms (GCM) 10K type strain sequencing project: providing services to taxonomists for standard genome sequencing and annotation.</title>
        <authorList>
            <consortium name="The Broad Institute Genomics Platform"/>
            <consortium name="The Broad Institute Genome Sequencing Center for Infectious Disease"/>
            <person name="Wu L."/>
            <person name="Ma J."/>
        </authorList>
    </citation>
    <scope>NUCLEOTIDE SEQUENCE [LARGE SCALE GENOMIC DNA]</scope>
    <source>
        <strain evidence="3">CGMCC 4.7177</strain>
    </source>
</reference>
<name>A0ABW4SDL4_9BACL</name>